<accession>A0A5C6K3B7</accession>
<sequence>MLIDEAIEVINTEIRILNMRIKYPIQFQNRKNSSPPSPLYLTDETYLVEIMELVSGLFISKRVVTHNGTESPLTEIGRAFEYLFNIKLGDIHKKHDNVICRKANKRTEFLDMLRKVITEESKKKGYL</sequence>
<reference evidence="1 2" key="1">
    <citation type="submission" date="2019-07" db="EMBL/GenBank/DDBJ databases">
        <title>Genome sequencing of Parabacteroides distasonis iSURF_7.</title>
        <authorList>
            <person name="Degefu H.N."/>
            <person name="Ruoff K.L."/>
            <person name="Price C.E."/>
            <person name="Valls R.A."/>
            <person name="O'Toole G.A."/>
        </authorList>
    </citation>
    <scope>NUCLEOTIDE SEQUENCE [LARGE SCALE GENOMIC DNA]</scope>
    <source>
        <strain evidence="1 2">CFPLTA003_1B</strain>
    </source>
</reference>
<gene>
    <name evidence="1" type="ORF">FSA05_23800</name>
</gene>
<organism evidence="1 2">
    <name type="scientific">Parabacteroides distasonis</name>
    <dbReference type="NCBI Taxonomy" id="823"/>
    <lineage>
        <taxon>Bacteria</taxon>
        <taxon>Pseudomonadati</taxon>
        <taxon>Bacteroidota</taxon>
        <taxon>Bacteroidia</taxon>
        <taxon>Bacteroidales</taxon>
        <taxon>Tannerellaceae</taxon>
        <taxon>Parabacteroides</taxon>
    </lineage>
</organism>
<evidence type="ECO:0000313" key="2">
    <source>
        <dbReference type="Proteomes" id="UP000315827"/>
    </source>
</evidence>
<comment type="caution">
    <text evidence="1">The sequence shown here is derived from an EMBL/GenBank/DDBJ whole genome shotgun (WGS) entry which is preliminary data.</text>
</comment>
<protein>
    <recommendedName>
        <fullName evidence="3">RteC protein</fullName>
    </recommendedName>
</protein>
<dbReference type="InterPro" id="IPR018534">
    <property type="entry name" value="Tet_reg_excision_RteC"/>
</dbReference>
<name>A0A5C6K3B7_PARDI</name>
<dbReference type="EMBL" id="VOHW01000033">
    <property type="protein sequence ID" value="TWV56979.1"/>
    <property type="molecule type" value="Genomic_DNA"/>
</dbReference>
<dbReference type="AlphaFoldDB" id="A0A5C6K3B7"/>
<evidence type="ECO:0008006" key="3">
    <source>
        <dbReference type="Google" id="ProtNLM"/>
    </source>
</evidence>
<proteinExistence type="predicted"/>
<dbReference type="Pfam" id="PF09357">
    <property type="entry name" value="RteC"/>
    <property type="match status" value="1"/>
</dbReference>
<dbReference type="Proteomes" id="UP000315827">
    <property type="component" value="Unassembled WGS sequence"/>
</dbReference>
<evidence type="ECO:0000313" key="1">
    <source>
        <dbReference type="EMBL" id="TWV56979.1"/>
    </source>
</evidence>